<accession>A0A0K0Y889</accession>
<dbReference type="AlphaFoldDB" id="A0A0K0Y889"/>
<organism evidence="1 2">
    <name type="scientific">Octadecabacter temperatus</name>
    <dbReference type="NCBI Taxonomy" id="1458307"/>
    <lineage>
        <taxon>Bacteria</taxon>
        <taxon>Pseudomonadati</taxon>
        <taxon>Pseudomonadota</taxon>
        <taxon>Alphaproteobacteria</taxon>
        <taxon>Rhodobacterales</taxon>
        <taxon>Roseobacteraceae</taxon>
        <taxon>Octadecabacter</taxon>
    </lineage>
</organism>
<keyword evidence="2" id="KW-1185">Reference proteome</keyword>
<protein>
    <submittedName>
        <fullName evidence="1">Uncharacterized protein</fullName>
    </submittedName>
</protein>
<dbReference type="RefSeq" id="WP_049835340.1">
    <property type="nucleotide sequence ID" value="NZ_CP012160.1"/>
</dbReference>
<dbReference type="Gene3D" id="3.40.50.300">
    <property type="entry name" value="P-loop containing nucleotide triphosphate hydrolases"/>
    <property type="match status" value="1"/>
</dbReference>
<proteinExistence type="predicted"/>
<gene>
    <name evidence="1" type="ORF">OSB_25760</name>
</gene>
<evidence type="ECO:0000313" key="1">
    <source>
        <dbReference type="EMBL" id="AKS47106.1"/>
    </source>
</evidence>
<sequence>MGTHTLEHVKFHNRPIDHYQVFGERRTGTNYVAKLIADNFPLTETTKYGWKHGHPTMPCIARSALIVVVVRSPITWLSSLHNRPFAISHEGLPFSEFLRTQWYDQYRPKDFGHARWGYNGMNRDHKTANQIDRHPITGARFANPLEMRKIKNQSFLGLLNRECNCVVVDYDVARLEPAEMLREIADLFGIDAKPDIEVTGHVGAKGREKTRVTADVISDADMAFIRDNLDDELEARLGYGAALKG</sequence>
<evidence type="ECO:0000313" key="2">
    <source>
        <dbReference type="Proteomes" id="UP000067444"/>
    </source>
</evidence>
<dbReference type="InterPro" id="IPR027417">
    <property type="entry name" value="P-loop_NTPase"/>
</dbReference>
<reference evidence="1 2" key="1">
    <citation type="journal article" date="2015" name="Genome Announc.">
        <title>Closed Genome Sequence of Octadecabacter temperatus SB1, the First Mesophilic Species of the Genus Octadecabacter.</title>
        <authorList>
            <person name="Voget S."/>
            <person name="Billerbeck S."/>
            <person name="Simon M."/>
            <person name="Daniel R."/>
        </authorList>
    </citation>
    <scope>NUCLEOTIDE SEQUENCE [LARGE SCALE GENOMIC DNA]</scope>
    <source>
        <strain evidence="1 2">SB1</strain>
    </source>
</reference>
<dbReference type="Proteomes" id="UP000067444">
    <property type="component" value="Chromosome"/>
</dbReference>
<name>A0A0K0Y889_9RHOB</name>
<dbReference type="STRING" id="1458307.OSB_25760"/>
<dbReference type="SUPFAM" id="SSF52540">
    <property type="entry name" value="P-loop containing nucleoside triphosphate hydrolases"/>
    <property type="match status" value="1"/>
</dbReference>
<dbReference type="EMBL" id="CP012160">
    <property type="protein sequence ID" value="AKS47106.1"/>
    <property type="molecule type" value="Genomic_DNA"/>
</dbReference>
<dbReference type="OrthoDB" id="7904151at2"/>
<dbReference type="KEGG" id="otm:OSB_25760"/>